<keyword evidence="1" id="KW-0812">Transmembrane</keyword>
<gene>
    <name evidence="2" type="ORF">ABJI51_23435</name>
</gene>
<dbReference type="EMBL" id="JBDZYD010000008">
    <property type="protein sequence ID" value="MEQ0562048.1"/>
    <property type="molecule type" value="Genomic_DNA"/>
</dbReference>
<keyword evidence="3" id="KW-1185">Reference proteome</keyword>
<name>A0ABV0LIC8_9PSEU</name>
<proteinExistence type="predicted"/>
<evidence type="ECO:0000313" key="2">
    <source>
        <dbReference type="EMBL" id="MEQ0562048.1"/>
    </source>
</evidence>
<feature type="transmembrane region" description="Helical" evidence="1">
    <location>
        <begin position="51"/>
        <end position="72"/>
    </location>
</feature>
<dbReference type="SUPFAM" id="SSF141571">
    <property type="entry name" value="Pentapeptide repeat-like"/>
    <property type="match status" value="1"/>
</dbReference>
<dbReference type="InterPro" id="IPR001646">
    <property type="entry name" value="5peptide_repeat"/>
</dbReference>
<dbReference type="Proteomes" id="UP001440984">
    <property type="component" value="Unassembled WGS sequence"/>
</dbReference>
<protein>
    <submittedName>
        <fullName evidence="2">Pentapeptide repeat-containing protein</fullName>
    </submittedName>
</protein>
<keyword evidence="1" id="KW-0472">Membrane</keyword>
<dbReference type="Pfam" id="PF00805">
    <property type="entry name" value="Pentapeptide"/>
    <property type="match status" value="1"/>
</dbReference>
<dbReference type="RefSeq" id="WP_348953441.1">
    <property type="nucleotide sequence ID" value="NZ_JBDZYD010000008.1"/>
</dbReference>
<organism evidence="2 3">
    <name type="scientific">Amycolatopsis melonis</name>
    <dbReference type="NCBI Taxonomy" id="3156488"/>
    <lineage>
        <taxon>Bacteria</taxon>
        <taxon>Bacillati</taxon>
        <taxon>Actinomycetota</taxon>
        <taxon>Actinomycetes</taxon>
        <taxon>Pseudonocardiales</taxon>
        <taxon>Pseudonocardiaceae</taxon>
        <taxon>Amycolatopsis</taxon>
    </lineage>
</organism>
<keyword evidence="1" id="KW-1133">Transmembrane helix</keyword>
<dbReference type="Gene3D" id="2.160.20.80">
    <property type="entry name" value="E3 ubiquitin-protein ligase SopA"/>
    <property type="match status" value="1"/>
</dbReference>
<evidence type="ECO:0000256" key="1">
    <source>
        <dbReference type="SAM" id="Phobius"/>
    </source>
</evidence>
<feature type="transmembrane region" description="Helical" evidence="1">
    <location>
        <begin position="16"/>
        <end position="39"/>
    </location>
</feature>
<accession>A0ABV0LIC8</accession>
<evidence type="ECO:0000313" key="3">
    <source>
        <dbReference type="Proteomes" id="UP001440984"/>
    </source>
</evidence>
<sequence>MAEGHGGNRLLSNRTILVAAVVLILVAAGACWVLLALYGRGTDADKARLESVRTVGTIVLGAGGFIALLLAARRQQTAEHDLATKRRDVLLREQANDDARHDAAERRISDLYLKAVEQLGAEKAPVRLAGLYALERLAQDNRAHRQTIVNVISAYLRMPYDPPGEGTPKPEHRACLEEREVRMTAQQILTGHLAPAGADRGRFWADLDLDLGGAVLIDLKLHDCSLRNANFARARFVGQASLLGIKFRGSTRFDDAVFEGEAWFAEAEFSDSTRFDGVTFHGDARFDEATFRGATVFRGARFHGPARFEKAEFAGKVIFSRSAFSGGADFSRATFADEAYLPGVDFGRDARFVEVTFARDGWFIDVEFGGQVDFKNVRFSEAVRFVGCALDGVPYVPPEWKPRPPDDDLD</sequence>
<reference evidence="2 3" key="1">
    <citation type="submission" date="2024-05" db="EMBL/GenBank/DDBJ databases">
        <authorList>
            <person name="Zhao H."/>
            <person name="Xu Y."/>
            <person name="Lin S."/>
            <person name="Spain J.C."/>
            <person name="Zhou N.-Y."/>
        </authorList>
    </citation>
    <scope>NUCLEOTIDE SEQUENCE [LARGE SCALE GENOMIC DNA]</scope>
    <source>
        <strain evidence="2 3">NEAU-NG30</strain>
    </source>
</reference>
<dbReference type="Pfam" id="PF13576">
    <property type="entry name" value="Pentapeptide_3"/>
    <property type="match status" value="1"/>
</dbReference>
<comment type="caution">
    <text evidence="2">The sequence shown here is derived from an EMBL/GenBank/DDBJ whole genome shotgun (WGS) entry which is preliminary data.</text>
</comment>